<name>A0ABS8J023_9GAMM</name>
<organism evidence="2 3">
    <name type="scientific">Serratia montpellierensis</name>
    <dbReference type="NCBI Taxonomy" id="2598730"/>
    <lineage>
        <taxon>Bacteria</taxon>
        <taxon>Pseudomonadati</taxon>
        <taxon>Pseudomonadota</taxon>
        <taxon>Gammaproteobacteria</taxon>
        <taxon>Enterobacterales</taxon>
        <taxon>Yersiniaceae</taxon>
        <taxon>Serratia</taxon>
    </lineage>
</organism>
<gene>
    <name evidence="2" type="ORF">FUU20_00295</name>
</gene>
<dbReference type="Proteomes" id="UP001199135">
    <property type="component" value="Unassembled WGS sequence"/>
</dbReference>
<feature type="region of interest" description="Disordered" evidence="1">
    <location>
        <begin position="1"/>
        <end position="30"/>
    </location>
</feature>
<evidence type="ECO:0000256" key="1">
    <source>
        <dbReference type="SAM" id="MobiDB-lite"/>
    </source>
</evidence>
<keyword evidence="3" id="KW-1185">Reference proteome</keyword>
<accession>A0ABS8J023</accession>
<comment type="caution">
    <text evidence="2">The sequence shown here is derived from an EMBL/GenBank/DDBJ whole genome shotgun (WGS) entry which is preliminary data.</text>
</comment>
<dbReference type="EMBL" id="VOSO01000003">
    <property type="protein sequence ID" value="MCC7657216.1"/>
    <property type="molecule type" value="Genomic_DNA"/>
</dbReference>
<reference evidence="2 3" key="1">
    <citation type="submission" date="2019-08" db="EMBL/GenBank/DDBJ databases">
        <title>Genome sequencing of Psyttalia spp.-associated microbial isolates reveals a potentially novel species in the Serratia genus.</title>
        <authorList>
            <person name="Tannieres-Laurent M."/>
            <person name="Sparks M.E."/>
            <person name="Blackburn M.B."/>
            <person name="Gundersen-Rindal D.E."/>
            <person name="Bon M.-C."/>
        </authorList>
    </citation>
    <scope>NUCLEOTIDE SEQUENCE [LARGE SCALE GENOMIC DNA]</scope>
    <source>
        <strain evidence="3">Pon4B</strain>
    </source>
</reference>
<sequence>MTTRGGHRRSADEYHRNRLAANGKTGRVGGPFSSLTKEEKTWFFLLCLCGHQPKINKLIFPVCYPLLFANPAMA</sequence>
<protein>
    <submittedName>
        <fullName evidence="2">Uncharacterized protein</fullName>
    </submittedName>
</protein>
<evidence type="ECO:0000313" key="2">
    <source>
        <dbReference type="EMBL" id="MCC7657216.1"/>
    </source>
</evidence>
<evidence type="ECO:0000313" key="3">
    <source>
        <dbReference type="Proteomes" id="UP001199135"/>
    </source>
</evidence>
<proteinExistence type="predicted"/>